<dbReference type="GO" id="GO:0019005">
    <property type="term" value="C:SCF ubiquitin ligase complex"/>
    <property type="evidence" value="ECO:0007669"/>
    <property type="project" value="TreeGrafter"/>
</dbReference>
<accession>A0A498S900</accession>
<dbReference type="OrthoDB" id="27842at2759"/>
<evidence type="ECO:0000313" key="1">
    <source>
        <dbReference type="EMBL" id="VBB28034.1"/>
    </source>
</evidence>
<sequence>MVKSLFNICLAATCQHNLYGYLADLPTSCKQRLLEFFSSHDQLFLSECAQLVSSPSFGRNLTELRFYLSDQVTDSGIKAITSGQRKLEKLEFRALKKLTSNGLSLIKSNLLYTVDLSSCTMRHLSEGLMRVPFSLREEIKSDGIYQLVYLNRNIHCLYLNNCRGLNDQALYDIAHYLGEKLSVLELDFLPNVVDPSSALFYLSRNCPNIKQLSLCRFFEVERELALMPEYRIAGVGLRDVDLYGNYFFTLPLLPPTVSRLRLSVCGDEDVNSLIDRLETLPQLTSIHLQMNCKELSWRCVEDANTFLRSVLPYIGSKITRLHISLPTIIDGVFSLITQCLPNLSHLALDVKHINNKLLRLFFAGGVHSPGSRLRSLKLCRLQTTYRALFAIARGAHSITDLEVSHIPCVDDRFLALLADNCMGLKNINLNGCKYVTDEGLAALARKCCLKEVRIRATSCTDKSIYLLAQFCPDLEWISHADFSGRPKFSDKALQCLKDSCVQRGRTFCWWAIDIIAVSENFNLFYNGRSEMIENNIKELCNATNQSHYGISFVDVTMYFEDHNFVQKYSKKQVIEDLLDNYYKKRLEPLADTDRHCFNTFDDKVKNIVDNAPCIFVLNANSLMKVYSGPMLWNNIDIFVLYPRDDFNTIIEMFRNGRACNKNDNGIGDGQCLKLEAEEAYFIFCCCWSNPFDCTYDSRIKVDIEKNKQIWLELAQTRNPEIALRMEAIYFGNKDIQWSYHDFIYSSPKNSSRKDIVPGLNEPRYYCSRLISYTSSDHLIPTSVTWKRLKVNELPLRYRFCKFTISLHFQNDKAKRIQYSVRPDFKKKCKKAQCTHESPKCLTDVLRAKTVLIRSTCCCASNLCSTWTEYVDYEELNVKSKYFTTLFGSCFHQSTTYLRSALASPDECVRNFDFRFREEIFINEHNLITYIFAHKTVAITDNTTDDRRKLSCAIYQTYPLRDPYCHLKKNYESERSILQYYNCKCDVTKTASKLEKCDAEINSELLLTSLNWTRPTCFFTSITDHRSIFPSEKQTGLSEGSEEETEETPICGIAIIISNSGLFYRFYKSRYSHFQEEVASKKRFFVTKWNNHTTYTILCQSNETIPCNNIQNLMLHHLSYSLRHHSKTKKPQPYHRCVVSEKTKTRIEKCSSTSGCFTFSYLNSREKLTGCVDKIPALVEISPDLSPLLWCLQKTYHNSKYRCRAYKTITNVTASGTLCCCFKDCFIMTDEEYGFNPFESVL</sequence>
<dbReference type="GO" id="GO:0031146">
    <property type="term" value="P:SCF-dependent proteasomal ubiquitin-dependent protein catabolic process"/>
    <property type="evidence" value="ECO:0007669"/>
    <property type="project" value="TreeGrafter"/>
</dbReference>
<evidence type="ECO:0008006" key="3">
    <source>
        <dbReference type="Google" id="ProtNLM"/>
    </source>
</evidence>
<keyword evidence="2" id="KW-1185">Reference proteome</keyword>
<dbReference type="Proteomes" id="UP000276991">
    <property type="component" value="Unassembled WGS sequence"/>
</dbReference>
<proteinExistence type="predicted"/>
<dbReference type="PANTHER" id="PTHR13318:SF246">
    <property type="entry name" value="F-BOX DOMAIN-CONTAINING PROTEIN"/>
    <property type="match status" value="1"/>
</dbReference>
<dbReference type="SMART" id="SM00367">
    <property type="entry name" value="LRR_CC"/>
    <property type="match status" value="5"/>
</dbReference>
<protein>
    <recommendedName>
        <fullName evidence="3">F-box domain-containing protein</fullName>
    </recommendedName>
</protein>
<reference evidence="1 2" key="1">
    <citation type="submission" date="2018-08" db="EMBL/GenBank/DDBJ databases">
        <authorList>
            <person name="Laetsch R D."/>
            <person name="Stevens L."/>
            <person name="Kumar S."/>
            <person name="Blaxter L. M."/>
        </authorList>
    </citation>
    <scope>NUCLEOTIDE SEQUENCE [LARGE SCALE GENOMIC DNA]</scope>
</reference>
<dbReference type="Gene3D" id="3.80.10.10">
    <property type="entry name" value="Ribonuclease Inhibitor"/>
    <property type="match status" value="3"/>
</dbReference>
<dbReference type="EMBL" id="UPTC01000331">
    <property type="protein sequence ID" value="VBB28034.1"/>
    <property type="molecule type" value="Genomic_DNA"/>
</dbReference>
<gene>
    <name evidence="1" type="ORF">NAV_LOCUS2864</name>
</gene>
<dbReference type="InterPro" id="IPR006553">
    <property type="entry name" value="Leu-rich_rpt_Cys-con_subtyp"/>
</dbReference>
<dbReference type="InterPro" id="IPR032675">
    <property type="entry name" value="LRR_dom_sf"/>
</dbReference>
<name>A0A498S900_ACAVI</name>
<organism evidence="1 2">
    <name type="scientific">Acanthocheilonema viteae</name>
    <name type="common">Filarial nematode worm</name>
    <name type="synonym">Dipetalonema viteae</name>
    <dbReference type="NCBI Taxonomy" id="6277"/>
    <lineage>
        <taxon>Eukaryota</taxon>
        <taxon>Metazoa</taxon>
        <taxon>Ecdysozoa</taxon>
        <taxon>Nematoda</taxon>
        <taxon>Chromadorea</taxon>
        <taxon>Rhabditida</taxon>
        <taxon>Spirurina</taxon>
        <taxon>Spiruromorpha</taxon>
        <taxon>Filarioidea</taxon>
        <taxon>Onchocercidae</taxon>
        <taxon>Acanthocheilonema</taxon>
    </lineage>
</organism>
<dbReference type="STRING" id="6277.A0A498S900"/>
<dbReference type="SUPFAM" id="SSF52047">
    <property type="entry name" value="RNI-like"/>
    <property type="match status" value="1"/>
</dbReference>
<dbReference type="PANTHER" id="PTHR13318">
    <property type="entry name" value="PARTNER OF PAIRED, ISOFORM B-RELATED"/>
    <property type="match status" value="1"/>
</dbReference>
<evidence type="ECO:0000313" key="2">
    <source>
        <dbReference type="Proteomes" id="UP000276991"/>
    </source>
</evidence>
<dbReference type="AlphaFoldDB" id="A0A498S900"/>